<comment type="similarity">
    <text evidence="7">Belongs to the shikimate kinase family.</text>
</comment>
<keyword evidence="6 7" id="KW-0057">Aromatic amino acid biosynthesis</keyword>
<protein>
    <recommendedName>
        <fullName evidence="7">Shikimate kinase</fullName>
        <shortName evidence="7">SK</shortName>
        <ecNumber evidence="7">2.7.1.71</ecNumber>
    </recommendedName>
</protein>
<comment type="subunit">
    <text evidence="7">Monomer.</text>
</comment>
<dbReference type="EMBL" id="JAHXDN010000004">
    <property type="protein sequence ID" value="MBW4709313.1"/>
    <property type="molecule type" value="Genomic_DNA"/>
</dbReference>
<dbReference type="Pfam" id="PF01381">
    <property type="entry name" value="HTH_3"/>
    <property type="match status" value="1"/>
</dbReference>
<gene>
    <name evidence="7" type="primary">aroK</name>
    <name evidence="9" type="ORF">KX928_16090</name>
</gene>
<feature type="binding site" evidence="7">
    <location>
        <position position="272"/>
    </location>
    <ligand>
        <name>ATP</name>
        <dbReference type="ChEBI" id="CHEBI:30616"/>
    </ligand>
</feature>
<keyword evidence="5 7" id="KW-0067">ATP-binding</keyword>
<dbReference type="GO" id="GO:0000287">
    <property type="term" value="F:magnesium ion binding"/>
    <property type="evidence" value="ECO:0007669"/>
    <property type="project" value="UniProtKB-UniRule"/>
</dbReference>
<dbReference type="EC" id="2.7.1.71" evidence="7"/>
<dbReference type="HAMAP" id="MF_00109">
    <property type="entry name" value="Shikimate_kinase"/>
    <property type="match status" value="1"/>
</dbReference>
<feature type="binding site" evidence="7">
    <location>
        <position position="237"/>
    </location>
    <ligand>
        <name>ATP</name>
        <dbReference type="ChEBI" id="CHEBI:30616"/>
    </ligand>
</feature>
<dbReference type="RefSeq" id="WP_219504684.1">
    <property type="nucleotide sequence ID" value="NZ_JAHXDN010000004.1"/>
</dbReference>
<dbReference type="NCBIfam" id="NF006015">
    <property type="entry name" value="PRK08154.1"/>
    <property type="match status" value="1"/>
</dbReference>
<evidence type="ECO:0000256" key="6">
    <source>
        <dbReference type="ARBA" id="ARBA00023141"/>
    </source>
</evidence>
<keyword evidence="7" id="KW-0479">Metal-binding</keyword>
<evidence type="ECO:0000313" key="9">
    <source>
        <dbReference type="EMBL" id="MBW4709313.1"/>
    </source>
</evidence>
<evidence type="ECO:0000256" key="2">
    <source>
        <dbReference type="ARBA" id="ARBA00022679"/>
    </source>
</evidence>
<feature type="binding site" evidence="7">
    <location>
        <position position="133"/>
    </location>
    <ligand>
        <name>Mg(2+)</name>
        <dbReference type="ChEBI" id="CHEBI:18420"/>
    </ligand>
</feature>
<dbReference type="PANTHER" id="PTHR21087:SF16">
    <property type="entry name" value="SHIKIMATE KINASE 1, CHLOROPLASTIC"/>
    <property type="match status" value="1"/>
</dbReference>
<dbReference type="CDD" id="cd00093">
    <property type="entry name" value="HTH_XRE"/>
    <property type="match status" value="1"/>
</dbReference>
<evidence type="ECO:0000256" key="7">
    <source>
        <dbReference type="HAMAP-Rule" id="MF_00109"/>
    </source>
</evidence>
<keyword evidence="4 7" id="KW-0418">Kinase</keyword>
<evidence type="ECO:0000256" key="5">
    <source>
        <dbReference type="ARBA" id="ARBA00022840"/>
    </source>
</evidence>
<dbReference type="Proteomes" id="UP001138661">
    <property type="component" value="Unassembled WGS sequence"/>
</dbReference>
<reference evidence="9" key="1">
    <citation type="submission" date="2021-07" db="EMBL/GenBank/DDBJ databases">
        <title>Roseobacter insulae sp. nov., isolated from a tidal flat.</title>
        <authorList>
            <person name="Park S."/>
            <person name="Yoon J.-H."/>
        </authorList>
    </citation>
    <scope>NUCLEOTIDE SEQUENCE</scope>
    <source>
        <strain evidence="9">YSTF-M11</strain>
    </source>
</reference>
<feature type="binding site" evidence="7">
    <location>
        <begin position="129"/>
        <end position="134"/>
    </location>
    <ligand>
        <name>ATP</name>
        <dbReference type="ChEBI" id="CHEBI:30616"/>
    </ligand>
</feature>
<dbReference type="PANTHER" id="PTHR21087">
    <property type="entry name" value="SHIKIMATE KINASE"/>
    <property type="match status" value="1"/>
</dbReference>
<feature type="domain" description="HTH cro/C1-type" evidence="8">
    <location>
        <begin position="22"/>
        <end position="76"/>
    </location>
</feature>
<feature type="binding site" evidence="7">
    <location>
        <position position="198"/>
    </location>
    <ligand>
        <name>substrate</name>
    </ligand>
</feature>
<dbReference type="CDD" id="cd00464">
    <property type="entry name" value="SK"/>
    <property type="match status" value="1"/>
</dbReference>
<dbReference type="InterPro" id="IPR000623">
    <property type="entry name" value="Shikimate_kinase/TSH1"/>
</dbReference>
<accession>A0A9X1FYL4</accession>
<evidence type="ECO:0000256" key="4">
    <source>
        <dbReference type="ARBA" id="ARBA00022777"/>
    </source>
</evidence>
<keyword evidence="10" id="KW-1185">Reference proteome</keyword>
<dbReference type="GO" id="GO:0005524">
    <property type="term" value="F:ATP binding"/>
    <property type="evidence" value="ECO:0007669"/>
    <property type="project" value="UniProtKB-UniRule"/>
</dbReference>
<keyword evidence="1 7" id="KW-0028">Amino-acid biosynthesis</keyword>
<evidence type="ECO:0000313" key="10">
    <source>
        <dbReference type="Proteomes" id="UP001138661"/>
    </source>
</evidence>
<dbReference type="SMART" id="SM00530">
    <property type="entry name" value="HTH_XRE"/>
    <property type="match status" value="1"/>
</dbReference>
<feature type="binding site" evidence="7">
    <location>
        <position position="175"/>
    </location>
    <ligand>
        <name>substrate</name>
    </ligand>
</feature>
<evidence type="ECO:0000256" key="3">
    <source>
        <dbReference type="ARBA" id="ARBA00022741"/>
    </source>
</evidence>
<organism evidence="9 10">
    <name type="scientific">Roseobacter insulae</name>
    <dbReference type="NCBI Taxonomy" id="2859783"/>
    <lineage>
        <taxon>Bacteria</taxon>
        <taxon>Pseudomonadati</taxon>
        <taxon>Pseudomonadota</taxon>
        <taxon>Alphaproteobacteria</taxon>
        <taxon>Rhodobacterales</taxon>
        <taxon>Roseobacteraceae</taxon>
        <taxon>Roseobacter</taxon>
    </lineage>
</organism>
<keyword evidence="7" id="KW-0460">Magnesium</keyword>
<comment type="pathway">
    <text evidence="7">Metabolic intermediate biosynthesis; chorismate biosynthesis; chorismate from D-erythrose 4-phosphate and phosphoenolpyruvate: step 5/7.</text>
</comment>
<dbReference type="GO" id="GO:0004765">
    <property type="term" value="F:shikimate kinase activity"/>
    <property type="evidence" value="ECO:0007669"/>
    <property type="project" value="UniProtKB-UniRule"/>
</dbReference>
<sequence length="296" mass="32763">MPDVITRSEPAATVISRLATRVREARKAQGLPRRALSERSGVSPRYLAQLEAGEGNISIALLQRVSDALDVKIEHLLSESAPWDMEVQRVAMLYRHAPQDVQQQVRALLAPQNPAVLRAGRICLIGLRGAGKSTLGKLAGEALRLPFVELNNEIESHTGMPLSEVMAFYGQDGYRGLEAEAVARIVERHDRMILAVAGGLVAEERTYAQVLERFHTVWLRTSPAEHMLRVRAQGDLRPMKGNPEAMEQLKALLRTRTPLYERAEAQVDTSNRTVPASLNDLMKVIASKRFLDVPAA</sequence>
<dbReference type="InterPro" id="IPR001387">
    <property type="entry name" value="Cro/C1-type_HTH"/>
</dbReference>
<dbReference type="GO" id="GO:0009073">
    <property type="term" value="P:aromatic amino acid family biosynthetic process"/>
    <property type="evidence" value="ECO:0007669"/>
    <property type="project" value="UniProtKB-KW"/>
</dbReference>
<comment type="catalytic activity">
    <reaction evidence="7">
        <text>shikimate + ATP = 3-phosphoshikimate + ADP + H(+)</text>
        <dbReference type="Rhea" id="RHEA:13121"/>
        <dbReference type="ChEBI" id="CHEBI:15378"/>
        <dbReference type="ChEBI" id="CHEBI:30616"/>
        <dbReference type="ChEBI" id="CHEBI:36208"/>
        <dbReference type="ChEBI" id="CHEBI:145989"/>
        <dbReference type="ChEBI" id="CHEBI:456216"/>
        <dbReference type="EC" id="2.7.1.71"/>
    </reaction>
</comment>
<evidence type="ECO:0000256" key="1">
    <source>
        <dbReference type="ARBA" id="ARBA00022605"/>
    </source>
</evidence>
<dbReference type="InterPro" id="IPR031322">
    <property type="entry name" value="Shikimate/glucono_kinase"/>
</dbReference>
<dbReference type="Pfam" id="PF01202">
    <property type="entry name" value="SKI"/>
    <property type="match status" value="1"/>
</dbReference>
<comment type="subcellular location">
    <subcellularLocation>
        <location evidence="7">Cytoplasm</location>
    </subcellularLocation>
</comment>
<keyword evidence="3 7" id="KW-0547">Nucleotide-binding</keyword>
<dbReference type="AlphaFoldDB" id="A0A9X1FYL4"/>
<dbReference type="GO" id="GO:0005829">
    <property type="term" value="C:cytosol"/>
    <property type="evidence" value="ECO:0007669"/>
    <property type="project" value="TreeGrafter"/>
</dbReference>
<comment type="caution">
    <text evidence="9">The sequence shown here is derived from an EMBL/GenBank/DDBJ whole genome shotgun (WGS) entry which is preliminary data.</text>
</comment>
<keyword evidence="7" id="KW-0963">Cytoplasm</keyword>
<proteinExistence type="inferred from homology"/>
<evidence type="ECO:0000259" key="8">
    <source>
        <dbReference type="PROSITE" id="PS50943"/>
    </source>
</evidence>
<feature type="binding site" evidence="7">
    <location>
        <position position="256"/>
    </location>
    <ligand>
        <name>substrate</name>
    </ligand>
</feature>
<dbReference type="PROSITE" id="PS50943">
    <property type="entry name" value="HTH_CROC1"/>
    <property type="match status" value="1"/>
</dbReference>
<name>A0A9X1FYL4_9RHOB</name>
<comment type="function">
    <text evidence="7">Catalyzes the specific phosphorylation of the 3-hydroxyl group of shikimic acid using ATP as a cosubstrate.</text>
</comment>
<keyword evidence="2 7" id="KW-0808">Transferase</keyword>
<comment type="caution">
    <text evidence="7">Lacks conserved residue(s) required for the propagation of feature annotation.</text>
</comment>
<comment type="cofactor">
    <cofactor evidence="7">
        <name>Mg(2+)</name>
        <dbReference type="ChEBI" id="CHEBI:18420"/>
    </cofactor>
    <text evidence="7">Binds 1 Mg(2+) ion per subunit.</text>
</comment>
<dbReference type="GO" id="GO:0009423">
    <property type="term" value="P:chorismate biosynthetic process"/>
    <property type="evidence" value="ECO:0007669"/>
    <property type="project" value="UniProtKB-UniRule"/>
</dbReference>
<dbReference type="GO" id="GO:0008652">
    <property type="term" value="P:amino acid biosynthetic process"/>
    <property type="evidence" value="ECO:0007669"/>
    <property type="project" value="UniProtKB-KW"/>
</dbReference>